<evidence type="ECO:0000313" key="1">
    <source>
        <dbReference type="EMBL" id="PHV71242.1"/>
    </source>
</evidence>
<accession>A0AC61DF89</accession>
<proteinExistence type="predicted"/>
<sequence>MFKVGEVVFCPMRGSGVVEAIEVRTMLGESREYVIIQMKDQNVLMMVPTEKIHKSGFRRMNTLEEADKVENILFKKEVDIDYSIDIKKRIKQNQEKLLSGSFMSCSEVVRDLSCMETIKTLNNMERNILSQAKRLLLDEFSNIKAISTEKAEKIINKLLEKNI</sequence>
<evidence type="ECO:0000313" key="2">
    <source>
        <dbReference type="Proteomes" id="UP000224460"/>
    </source>
</evidence>
<keyword evidence="2" id="KW-1185">Reference proteome</keyword>
<dbReference type="Proteomes" id="UP000224460">
    <property type="component" value="Unassembled WGS sequence"/>
</dbReference>
<protein>
    <submittedName>
        <fullName evidence="1">Uncharacterized protein</fullName>
    </submittedName>
</protein>
<reference evidence="1" key="1">
    <citation type="submission" date="2017-10" db="EMBL/GenBank/DDBJ databases">
        <title>Genome sequence of cellulolytic Lachnospiraceae bacterium XHS1971 isolated from hotspring sediment.</title>
        <authorList>
            <person name="Vasudevan G."/>
            <person name="Joshi A.J."/>
            <person name="Hivarkar S."/>
            <person name="Lanjekar V.B."/>
            <person name="Dhakephalkar P.K."/>
            <person name="Dagar S."/>
        </authorList>
    </citation>
    <scope>NUCLEOTIDE SEQUENCE</scope>
    <source>
        <strain evidence="1">XHS1971</strain>
    </source>
</reference>
<gene>
    <name evidence="1" type="ORF">CS063_06000</name>
</gene>
<name>A0AC61DF89_9FIRM</name>
<comment type="caution">
    <text evidence="1">The sequence shown here is derived from an EMBL/GenBank/DDBJ whole genome shotgun (WGS) entry which is preliminary data.</text>
</comment>
<organism evidence="1 2">
    <name type="scientific">Sporanaerobium hydrogeniformans</name>
    <dbReference type="NCBI Taxonomy" id="3072179"/>
    <lineage>
        <taxon>Bacteria</taxon>
        <taxon>Bacillati</taxon>
        <taxon>Bacillota</taxon>
        <taxon>Clostridia</taxon>
        <taxon>Lachnospirales</taxon>
        <taxon>Lachnospiraceae</taxon>
        <taxon>Sporanaerobium</taxon>
    </lineage>
</organism>
<dbReference type="EMBL" id="PEDL01000004">
    <property type="protein sequence ID" value="PHV71242.1"/>
    <property type="molecule type" value="Genomic_DNA"/>
</dbReference>